<protein>
    <submittedName>
        <fullName evidence="2">TadE family protein</fullName>
    </submittedName>
</protein>
<evidence type="ECO:0000313" key="3">
    <source>
        <dbReference type="Proteomes" id="UP000046373"/>
    </source>
</evidence>
<name>A0A090FMM3_MESPL</name>
<feature type="domain" description="TadE-like" evidence="1">
    <location>
        <begin position="1"/>
        <end position="40"/>
    </location>
</feature>
<dbReference type="InterPro" id="IPR012495">
    <property type="entry name" value="TadE-like_dom"/>
</dbReference>
<proteinExistence type="predicted"/>
<dbReference type="Proteomes" id="UP000046373">
    <property type="component" value="Unassembled WGS sequence"/>
</dbReference>
<evidence type="ECO:0000259" key="1">
    <source>
        <dbReference type="Pfam" id="PF07811"/>
    </source>
</evidence>
<dbReference type="AlphaFoldDB" id="A0A090FMM3"/>
<dbReference type="EMBL" id="CCNB01000043">
    <property type="protein sequence ID" value="CDX42862.1"/>
    <property type="molecule type" value="Genomic_DNA"/>
</dbReference>
<evidence type="ECO:0000313" key="2">
    <source>
        <dbReference type="EMBL" id="CDX42862.1"/>
    </source>
</evidence>
<organism evidence="2 3">
    <name type="scientific">Mesorhizobium plurifarium</name>
    <dbReference type="NCBI Taxonomy" id="69974"/>
    <lineage>
        <taxon>Bacteria</taxon>
        <taxon>Pseudomonadati</taxon>
        <taxon>Pseudomonadota</taxon>
        <taxon>Alphaproteobacteria</taxon>
        <taxon>Hyphomicrobiales</taxon>
        <taxon>Phyllobacteriaceae</taxon>
        <taxon>Mesorhizobium</taxon>
    </lineage>
</organism>
<accession>A0A090FMM3</accession>
<reference evidence="2 3" key="1">
    <citation type="submission" date="2014-08" db="EMBL/GenBank/DDBJ databases">
        <authorList>
            <person name="Moulin Lionel"/>
        </authorList>
    </citation>
    <scope>NUCLEOTIDE SEQUENCE [LARGE SCALE GENOMIC DNA]</scope>
</reference>
<dbReference type="Pfam" id="PF07811">
    <property type="entry name" value="TadE"/>
    <property type="match status" value="1"/>
</dbReference>
<sequence>MVEMAIAMPLLLTLLLGFVDFGYAFYQWNAASKAVQIGARLAQVSTPIATALPSETTTQTNTTLVGATVPAGTYDYVCTANSAGAASCTGTNCQSGNTCADQTSFDFIYDGSSSRAGMHDFLPTLAKSEVKIEYSASGLGYWTRPGGPVPTITVSIVDHPFQFFFLGGLLGFNNITMPSMLSTVTGEDMKSTWP</sequence>
<gene>
    <name evidence="2" type="ORF">MPLDJ20_60021</name>
</gene>